<dbReference type="OrthoDB" id="5820127at2759"/>
<dbReference type="Gene3D" id="1.20.1070.10">
    <property type="entry name" value="Rhodopsin 7-helix transmembrane proteins"/>
    <property type="match status" value="1"/>
</dbReference>
<dbReference type="SUPFAM" id="SSF81321">
    <property type="entry name" value="Family A G protein-coupled receptor-like"/>
    <property type="match status" value="1"/>
</dbReference>
<feature type="transmembrane region" description="Helical" evidence="1">
    <location>
        <begin position="24"/>
        <end position="48"/>
    </location>
</feature>
<accession>A0A183FDH7</accession>
<proteinExistence type="predicted"/>
<keyword evidence="1" id="KW-1133">Transmembrane helix</keyword>
<reference evidence="2 3" key="1">
    <citation type="submission" date="2018-11" db="EMBL/GenBank/DDBJ databases">
        <authorList>
            <consortium name="Pathogen Informatics"/>
        </authorList>
    </citation>
    <scope>NUCLEOTIDE SEQUENCE [LARGE SCALE GENOMIC DNA]</scope>
</reference>
<evidence type="ECO:0000313" key="2">
    <source>
        <dbReference type="EMBL" id="VDO60774.1"/>
    </source>
</evidence>
<gene>
    <name evidence="2" type="ORF">HPBE_LOCUS4298</name>
</gene>
<dbReference type="PANTHER" id="PTHR23360">
    <property type="entry name" value="G-PROTEIN COUPLED RECEPTORS FAMILY 1 PROFILE DOMAIN-CONTAINING PROTEIN-RELATED"/>
    <property type="match status" value="1"/>
</dbReference>
<accession>A0A3P7XQM8</accession>
<dbReference type="InterPro" id="IPR047130">
    <property type="entry name" value="7TM_GPCR_Srsx_nematod"/>
</dbReference>
<protein>
    <submittedName>
        <fullName evidence="4">G_PROTEIN_RECEP_F1_2 domain-containing protein</fullName>
    </submittedName>
</protein>
<keyword evidence="1" id="KW-0472">Membrane</keyword>
<evidence type="ECO:0000256" key="1">
    <source>
        <dbReference type="SAM" id="Phobius"/>
    </source>
</evidence>
<evidence type="ECO:0000313" key="3">
    <source>
        <dbReference type="Proteomes" id="UP000050761"/>
    </source>
</evidence>
<dbReference type="InterPro" id="IPR019424">
    <property type="entry name" value="7TM_GPCR_Srsx"/>
</dbReference>
<dbReference type="WBParaSite" id="HPBE_0000429701-mRNA-1">
    <property type="protein sequence ID" value="HPBE_0000429701-mRNA-1"/>
    <property type="gene ID" value="HPBE_0000429701"/>
</dbReference>
<keyword evidence="1" id="KW-0812">Transmembrane</keyword>
<sequence length="144" mass="16672">MNRERYPPRTLSLLSRKKIYPSHIFIALMCLSDILHELGIMVFPYSVITNGKTPIQSTCFWIEFIPMIGVCTGNPFMLNLGLDRLVAVCFPMWYRYLLINKCKYVLCHCFLPVAYASYLLKVAYLFKCCFLLQFPCLSNGSRSC</sequence>
<evidence type="ECO:0000313" key="4">
    <source>
        <dbReference type="WBParaSite" id="HPBE_0000429701-mRNA-1"/>
    </source>
</evidence>
<feature type="transmembrane region" description="Helical" evidence="1">
    <location>
        <begin position="60"/>
        <end position="82"/>
    </location>
</feature>
<keyword evidence="3" id="KW-1185">Reference proteome</keyword>
<name>A0A183FDH7_HELPZ</name>
<organism evidence="3 4">
    <name type="scientific">Heligmosomoides polygyrus</name>
    <name type="common">Parasitic roundworm</name>
    <dbReference type="NCBI Taxonomy" id="6339"/>
    <lineage>
        <taxon>Eukaryota</taxon>
        <taxon>Metazoa</taxon>
        <taxon>Ecdysozoa</taxon>
        <taxon>Nematoda</taxon>
        <taxon>Chromadorea</taxon>
        <taxon>Rhabditida</taxon>
        <taxon>Rhabditina</taxon>
        <taxon>Rhabditomorpha</taxon>
        <taxon>Strongyloidea</taxon>
        <taxon>Heligmosomidae</taxon>
        <taxon>Heligmosomoides</taxon>
    </lineage>
</organism>
<feature type="transmembrane region" description="Helical" evidence="1">
    <location>
        <begin position="103"/>
        <end position="126"/>
    </location>
</feature>
<dbReference type="Pfam" id="PF10320">
    <property type="entry name" value="7TM_GPCR_Srsx"/>
    <property type="match status" value="1"/>
</dbReference>
<dbReference type="PANTHER" id="PTHR23360:SF5">
    <property type="entry name" value="G-PROTEIN COUPLED RECEPTORS FAMILY 1 PROFILE DOMAIN-CONTAINING PROTEIN"/>
    <property type="match status" value="1"/>
</dbReference>
<reference evidence="4" key="2">
    <citation type="submission" date="2019-09" db="UniProtKB">
        <authorList>
            <consortium name="WormBaseParasite"/>
        </authorList>
    </citation>
    <scope>IDENTIFICATION</scope>
</reference>
<dbReference type="Proteomes" id="UP000050761">
    <property type="component" value="Unassembled WGS sequence"/>
</dbReference>
<dbReference type="AlphaFoldDB" id="A0A183FDH7"/>
<dbReference type="EMBL" id="UZAH01025295">
    <property type="protein sequence ID" value="VDO60774.1"/>
    <property type="molecule type" value="Genomic_DNA"/>
</dbReference>